<organism evidence="1 2">
    <name type="scientific">Paenibacillus roseopurpureus</name>
    <dbReference type="NCBI Taxonomy" id="2918901"/>
    <lineage>
        <taxon>Bacteria</taxon>
        <taxon>Bacillati</taxon>
        <taxon>Bacillota</taxon>
        <taxon>Bacilli</taxon>
        <taxon>Bacillales</taxon>
        <taxon>Paenibacillaceae</taxon>
        <taxon>Paenibacillus</taxon>
    </lineage>
</organism>
<name>A0AA96RLK5_9BACL</name>
<dbReference type="AlphaFoldDB" id="A0AA96RLK5"/>
<dbReference type="RefSeq" id="WP_314802788.1">
    <property type="nucleotide sequence ID" value="NZ_CP130319.1"/>
</dbReference>
<proteinExistence type="predicted"/>
<dbReference type="EMBL" id="CP130319">
    <property type="protein sequence ID" value="WNR45770.1"/>
    <property type="molecule type" value="Genomic_DNA"/>
</dbReference>
<protein>
    <submittedName>
        <fullName evidence="1">Uncharacterized protein</fullName>
    </submittedName>
</protein>
<evidence type="ECO:0000313" key="1">
    <source>
        <dbReference type="EMBL" id="WNR45770.1"/>
    </source>
</evidence>
<dbReference type="KEGG" id="proo:MJB10_06620"/>
<evidence type="ECO:0000313" key="2">
    <source>
        <dbReference type="Proteomes" id="UP001304650"/>
    </source>
</evidence>
<accession>A0AA96RLK5</accession>
<sequence>MTERYKALAMRPELEVGNMTWSSESMLSKIVPKASGEFYNFVQSGAACVRNNQAWHPTCAGQFFNWKIRQLSSQLKLE</sequence>
<keyword evidence="2" id="KW-1185">Reference proteome</keyword>
<dbReference type="Proteomes" id="UP001304650">
    <property type="component" value="Chromosome"/>
</dbReference>
<gene>
    <name evidence="1" type="ORF">MJB10_06620</name>
</gene>
<reference evidence="1" key="1">
    <citation type="submission" date="2022-02" db="EMBL/GenBank/DDBJ databases">
        <title>Paenibacillus sp. MBLB1832 Whole Genome Shotgun Sequencing.</title>
        <authorList>
            <person name="Hwang C.Y."/>
            <person name="Cho E.-S."/>
            <person name="Seo M.-J."/>
        </authorList>
    </citation>
    <scope>NUCLEOTIDE SEQUENCE</scope>
    <source>
        <strain evidence="1">MBLB1832</strain>
    </source>
</reference>